<protein>
    <submittedName>
        <fullName evidence="2">Uncharacterized protein</fullName>
    </submittedName>
</protein>
<reference evidence="2" key="1">
    <citation type="journal article" date="2014" name="Front. Microbiol.">
        <title>High frequency of phylogenetically diverse reductive dehalogenase-homologous genes in deep subseafloor sedimentary metagenomes.</title>
        <authorList>
            <person name="Kawai M."/>
            <person name="Futagami T."/>
            <person name="Toyoda A."/>
            <person name="Takaki Y."/>
            <person name="Nishi S."/>
            <person name="Hori S."/>
            <person name="Arai W."/>
            <person name="Tsubouchi T."/>
            <person name="Morono Y."/>
            <person name="Uchiyama I."/>
            <person name="Ito T."/>
            <person name="Fujiyama A."/>
            <person name="Inagaki F."/>
            <person name="Takami H."/>
        </authorList>
    </citation>
    <scope>NUCLEOTIDE SEQUENCE</scope>
    <source>
        <strain evidence="2">Expedition CK06-06</strain>
    </source>
</reference>
<feature type="non-terminal residue" evidence="2">
    <location>
        <position position="1"/>
    </location>
</feature>
<comment type="caution">
    <text evidence="2">The sequence shown here is derived from an EMBL/GenBank/DDBJ whole genome shotgun (WGS) entry which is preliminary data.</text>
</comment>
<organism evidence="2">
    <name type="scientific">marine sediment metagenome</name>
    <dbReference type="NCBI Taxonomy" id="412755"/>
    <lineage>
        <taxon>unclassified sequences</taxon>
        <taxon>metagenomes</taxon>
        <taxon>ecological metagenomes</taxon>
    </lineage>
</organism>
<name>X1A7F9_9ZZZZ</name>
<dbReference type="AlphaFoldDB" id="X1A7F9"/>
<feature type="region of interest" description="Disordered" evidence="1">
    <location>
        <begin position="1"/>
        <end position="23"/>
    </location>
</feature>
<evidence type="ECO:0000313" key="2">
    <source>
        <dbReference type="EMBL" id="GAG78115.1"/>
    </source>
</evidence>
<sequence>HRRGGRRGHMIAPVRGGLGNGEVTRPSRDITYDVVKDIHITRGHLRR</sequence>
<gene>
    <name evidence="2" type="ORF">S01H4_27608</name>
</gene>
<proteinExistence type="predicted"/>
<dbReference type="EMBL" id="BART01013528">
    <property type="protein sequence ID" value="GAG78115.1"/>
    <property type="molecule type" value="Genomic_DNA"/>
</dbReference>
<evidence type="ECO:0000256" key="1">
    <source>
        <dbReference type="SAM" id="MobiDB-lite"/>
    </source>
</evidence>
<accession>X1A7F9</accession>